<dbReference type="Pfam" id="PF01381">
    <property type="entry name" value="HTH_3"/>
    <property type="match status" value="1"/>
</dbReference>
<dbReference type="AlphaFoldDB" id="A0A451ENW0"/>
<dbReference type="KEGG" id="eri:EEI45_01740"/>
<evidence type="ECO:0000313" key="3">
    <source>
        <dbReference type="Proteomes" id="UP000278804"/>
    </source>
</evidence>
<dbReference type="SUPFAM" id="SSF47413">
    <property type="entry name" value="lambda repressor-like DNA-binding domains"/>
    <property type="match status" value="1"/>
</dbReference>
<dbReference type="Proteomes" id="UP000278804">
    <property type="component" value="Chromosome"/>
</dbReference>
<keyword evidence="3" id="KW-1185">Reference proteome</keyword>
<dbReference type="PROSITE" id="PS50943">
    <property type="entry name" value="HTH_CROC1"/>
    <property type="match status" value="1"/>
</dbReference>
<feature type="domain" description="HTH cro/C1-type" evidence="1">
    <location>
        <begin position="9"/>
        <end position="64"/>
    </location>
</feature>
<dbReference type="SMART" id="SM00530">
    <property type="entry name" value="HTH_XRE"/>
    <property type="match status" value="1"/>
</dbReference>
<accession>A0A451ENW0</accession>
<dbReference type="RefSeq" id="WP_125163899.1">
    <property type="nucleotide sequence ID" value="NZ_CP034234.1"/>
</dbReference>
<dbReference type="InterPro" id="IPR010982">
    <property type="entry name" value="Lambda_DNA-bd_dom_sf"/>
</dbReference>
<dbReference type="GO" id="GO:0003677">
    <property type="term" value="F:DNA binding"/>
    <property type="evidence" value="ECO:0007669"/>
    <property type="project" value="InterPro"/>
</dbReference>
<dbReference type="InterPro" id="IPR001387">
    <property type="entry name" value="Cro/C1-type_HTH"/>
</dbReference>
<organism evidence="2 3">
    <name type="scientific">Erysipelothrix piscisicarius</name>
    <dbReference type="NCBI Taxonomy" id="2485784"/>
    <lineage>
        <taxon>Bacteria</taxon>
        <taxon>Bacillati</taxon>
        <taxon>Bacillota</taxon>
        <taxon>Erysipelotrichia</taxon>
        <taxon>Erysipelotrichales</taxon>
        <taxon>Erysipelotrichaceae</taxon>
        <taxon>Erysipelothrix</taxon>
    </lineage>
</organism>
<reference evidence="2 3" key="1">
    <citation type="journal article" date="2020" name="Int. J. Syst. Evol. Microbiol.">
        <title>Description of Erysipelothrix piscisicarius sp. nov., an emergent fish pathogen, and assessment of virulence using a tiger barb (Puntigrus tetrazona) infection model.</title>
        <authorList>
            <person name="Pomaranski E.K."/>
            <person name="Griffin M.J."/>
            <person name="Camus A.C."/>
            <person name="Armwood A.R."/>
            <person name="Shelley J."/>
            <person name="Waldbieser G.C."/>
            <person name="LaFrentz B.R."/>
            <person name="Garcia J.C."/>
            <person name="Yanong R."/>
            <person name="Soto E."/>
        </authorList>
    </citation>
    <scope>NUCLEOTIDE SEQUENCE [LARGE SCALE GENOMIC DNA]</scope>
    <source>
        <strain evidence="2 3">15TAL0474</strain>
    </source>
</reference>
<sequence>MSNILGQRLKARRKELRISQQELAVAVRYTSRSTIAKIEAGVIDLPQSKIYDIAEALETTPTYLLGLEEELEALTATAIVEHLQSVTVDQLVECFSQLDLYSYEKVNEAVGKVALGYK</sequence>
<dbReference type="CDD" id="cd00093">
    <property type="entry name" value="HTH_XRE"/>
    <property type="match status" value="1"/>
</dbReference>
<protein>
    <submittedName>
        <fullName evidence="2">XRE family transcriptional regulator</fullName>
    </submittedName>
</protein>
<proteinExistence type="predicted"/>
<evidence type="ECO:0000259" key="1">
    <source>
        <dbReference type="PROSITE" id="PS50943"/>
    </source>
</evidence>
<dbReference type="Gene3D" id="1.10.260.40">
    <property type="entry name" value="lambda repressor-like DNA-binding domains"/>
    <property type="match status" value="1"/>
</dbReference>
<dbReference type="EMBL" id="CP034234">
    <property type="protein sequence ID" value="AZK43680.1"/>
    <property type="molecule type" value="Genomic_DNA"/>
</dbReference>
<gene>
    <name evidence="2" type="ORF">EEI45_01740</name>
</gene>
<name>A0A451ENW0_9FIRM</name>
<evidence type="ECO:0000313" key="2">
    <source>
        <dbReference type="EMBL" id="AZK43680.1"/>
    </source>
</evidence>